<dbReference type="InterPro" id="IPR032940">
    <property type="entry name" value="CAMSAP"/>
</dbReference>
<dbReference type="GO" id="GO:0031122">
    <property type="term" value="P:cytoplasmic microtubule organization"/>
    <property type="evidence" value="ECO:0007669"/>
    <property type="project" value="TreeGrafter"/>
</dbReference>
<dbReference type="GO" id="GO:0005516">
    <property type="term" value="F:calmodulin binding"/>
    <property type="evidence" value="ECO:0007669"/>
    <property type="project" value="InterPro"/>
</dbReference>
<dbReference type="OrthoDB" id="2125658at2759"/>
<dbReference type="PANTHER" id="PTHR21595:SF0">
    <property type="entry name" value="PATRONIN"/>
    <property type="match status" value="1"/>
</dbReference>
<dbReference type="EMBL" id="UZAH01031781">
    <property type="protein sequence ID" value="VDP17765.1"/>
    <property type="molecule type" value="Genomic_DNA"/>
</dbReference>
<protein>
    <submittedName>
        <fullName evidence="2 4">Uncharacterized protein</fullName>
    </submittedName>
</protein>
<evidence type="ECO:0000313" key="3">
    <source>
        <dbReference type="Proteomes" id="UP000050761"/>
    </source>
</evidence>
<keyword evidence="3" id="KW-1185">Reference proteome</keyword>
<dbReference type="WBParaSite" id="HPBE_0001999201-mRNA-1">
    <property type="protein sequence ID" value="HPBE_0001999201-mRNA-1"/>
    <property type="gene ID" value="HPBE_0001999201"/>
</dbReference>
<dbReference type="GO" id="GO:0007026">
    <property type="term" value="P:negative regulation of microtubule depolymerization"/>
    <property type="evidence" value="ECO:0007669"/>
    <property type="project" value="TreeGrafter"/>
</dbReference>
<dbReference type="AlphaFoldDB" id="A0A183GCR9"/>
<name>A0A183GCR9_HELPZ</name>
<dbReference type="GO" id="GO:0036449">
    <property type="term" value="C:microtubule minus-end"/>
    <property type="evidence" value="ECO:0007669"/>
    <property type="project" value="TreeGrafter"/>
</dbReference>
<dbReference type="PANTHER" id="PTHR21595">
    <property type="entry name" value="PATRONIN"/>
    <property type="match status" value="1"/>
</dbReference>
<keyword evidence="1" id="KW-0175">Coiled coil</keyword>
<evidence type="ECO:0000256" key="1">
    <source>
        <dbReference type="SAM" id="Coils"/>
    </source>
</evidence>
<gene>
    <name evidence="2" type="ORF">HPBE_LOCUS19991</name>
</gene>
<evidence type="ECO:0000313" key="4">
    <source>
        <dbReference type="WBParaSite" id="HPBE_0001999201-mRNA-1"/>
    </source>
</evidence>
<reference evidence="4" key="2">
    <citation type="submission" date="2019-09" db="UniProtKB">
        <authorList>
            <consortium name="WormBaseParasite"/>
        </authorList>
    </citation>
    <scope>IDENTIFICATION</scope>
</reference>
<feature type="coiled-coil region" evidence="1">
    <location>
        <begin position="53"/>
        <end position="103"/>
    </location>
</feature>
<evidence type="ECO:0000313" key="2">
    <source>
        <dbReference type="EMBL" id="VDP17765.1"/>
    </source>
</evidence>
<dbReference type="GO" id="GO:0051011">
    <property type="term" value="F:microtubule minus-end binding"/>
    <property type="evidence" value="ECO:0007669"/>
    <property type="project" value="TreeGrafter"/>
</dbReference>
<dbReference type="Proteomes" id="UP000050761">
    <property type="component" value="Unassembled WGS sequence"/>
</dbReference>
<proteinExistence type="predicted"/>
<organism evidence="3 4">
    <name type="scientific">Heligmosomoides polygyrus</name>
    <name type="common">Parasitic roundworm</name>
    <dbReference type="NCBI Taxonomy" id="6339"/>
    <lineage>
        <taxon>Eukaryota</taxon>
        <taxon>Metazoa</taxon>
        <taxon>Ecdysozoa</taxon>
        <taxon>Nematoda</taxon>
        <taxon>Chromadorea</taxon>
        <taxon>Rhabditida</taxon>
        <taxon>Rhabditina</taxon>
        <taxon>Rhabditomorpha</taxon>
        <taxon>Strongyloidea</taxon>
        <taxon>Heligmosomidae</taxon>
        <taxon>Heligmosomoides</taxon>
    </lineage>
</organism>
<sequence length="155" mass="18279">MVFDWLFTKRMRNDIHDRAAAPSGSAFVVSDDQAAEDFDKIAERRQAKRAALLARTMKRKEEIKKKVDQIEQRNAEKRLAELAKREMAEQRKLEKQLQRQKILDDYKLRKMEKLEKELCFTRGSNRRSHSLPPFIRTKSQVSFGSVCQSYLSTSW</sequence>
<accession>A0A183GCR9</accession>
<accession>A0A3P8CH46</accession>
<reference evidence="2 3" key="1">
    <citation type="submission" date="2018-11" db="EMBL/GenBank/DDBJ databases">
        <authorList>
            <consortium name="Pathogen Informatics"/>
        </authorList>
    </citation>
    <scope>NUCLEOTIDE SEQUENCE [LARGE SCALE GENOMIC DNA]</scope>
</reference>